<organism evidence="1 2">
    <name type="scientific">Turnera subulata</name>
    <dbReference type="NCBI Taxonomy" id="218843"/>
    <lineage>
        <taxon>Eukaryota</taxon>
        <taxon>Viridiplantae</taxon>
        <taxon>Streptophyta</taxon>
        <taxon>Embryophyta</taxon>
        <taxon>Tracheophyta</taxon>
        <taxon>Spermatophyta</taxon>
        <taxon>Magnoliopsida</taxon>
        <taxon>eudicotyledons</taxon>
        <taxon>Gunneridae</taxon>
        <taxon>Pentapetalae</taxon>
        <taxon>rosids</taxon>
        <taxon>fabids</taxon>
        <taxon>Malpighiales</taxon>
        <taxon>Passifloraceae</taxon>
        <taxon>Turnera</taxon>
    </lineage>
</organism>
<dbReference type="Gene3D" id="3.30.1330.80">
    <property type="entry name" value="Hypothetical protein, similar to alpha- acetolactate decarboxylase, domain 2"/>
    <property type="match status" value="1"/>
</dbReference>
<dbReference type="Proteomes" id="UP001141552">
    <property type="component" value="Unassembled WGS sequence"/>
</dbReference>
<sequence length="133" mass="14441">MAPACLFDLNKTCQEQTEEETFILPSNQRPPAFSLFEGEQFAAHLVILKAHEGEHDIMSLNGFISSDMVQGGKTSLKIALAGPDNEVLGGIVCGSLIPATPVQEYALVLCPIEYPLALMHSGLRREATDEQRA</sequence>
<dbReference type="EMBL" id="JAKUCV010000272">
    <property type="protein sequence ID" value="KAJ4850603.1"/>
    <property type="molecule type" value="Genomic_DNA"/>
</dbReference>
<evidence type="ECO:0000313" key="2">
    <source>
        <dbReference type="Proteomes" id="UP001141552"/>
    </source>
</evidence>
<dbReference type="GO" id="GO:0003677">
    <property type="term" value="F:DNA binding"/>
    <property type="evidence" value="ECO:0007669"/>
    <property type="project" value="UniProtKB-KW"/>
</dbReference>
<reference evidence="1" key="2">
    <citation type="journal article" date="2023" name="Plants (Basel)">
        <title>Annotation of the Turnera subulata (Passifloraceae) Draft Genome Reveals the S-Locus Evolved after the Divergence of Turneroideae from Passifloroideae in a Stepwise Manner.</title>
        <authorList>
            <person name="Henning P.M."/>
            <person name="Roalson E.H."/>
            <person name="Mir W."/>
            <person name="McCubbin A.G."/>
            <person name="Shore J.S."/>
        </authorList>
    </citation>
    <scope>NUCLEOTIDE SEQUENCE</scope>
    <source>
        <strain evidence="1">F60SS</strain>
    </source>
</reference>
<accession>A0A9Q0JQP1</accession>
<reference evidence="1" key="1">
    <citation type="submission" date="2022-02" db="EMBL/GenBank/DDBJ databases">
        <authorList>
            <person name="Henning P.M."/>
            <person name="McCubbin A.G."/>
            <person name="Shore J.S."/>
        </authorList>
    </citation>
    <scope>NUCLEOTIDE SEQUENCE</scope>
    <source>
        <strain evidence="1">F60SS</strain>
        <tissue evidence="1">Leaves</tissue>
    </source>
</reference>
<evidence type="ECO:0000313" key="1">
    <source>
        <dbReference type="EMBL" id="KAJ4850603.1"/>
    </source>
</evidence>
<protein>
    <recommendedName>
        <fullName evidence="3">Nucleoplasmin-like domain-containing protein</fullName>
    </recommendedName>
</protein>
<dbReference type="SUPFAM" id="SSF117856">
    <property type="entry name" value="AF0104/ALDC/Ptd012-like"/>
    <property type="match status" value="1"/>
</dbReference>
<keyword evidence="2" id="KW-1185">Reference proteome</keyword>
<evidence type="ECO:0008006" key="3">
    <source>
        <dbReference type="Google" id="ProtNLM"/>
    </source>
</evidence>
<name>A0A9Q0JQP1_9ROSI</name>
<proteinExistence type="predicted"/>
<comment type="caution">
    <text evidence="1">The sequence shown here is derived from an EMBL/GenBank/DDBJ whole genome shotgun (WGS) entry which is preliminary data.</text>
</comment>
<gene>
    <name evidence="1" type="ORF">Tsubulata_050488</name>
</gene>
<dbReference type="AlphaFoldDB" id="A0A9Q0JQP1"/>